<keyword evidence="7 9" id="KW-1133">Transmembrane helix</keyword>
<evidence type="ECO:0000256" key="10">
    <source>
        <dbReference type="SAM" id="MobiDB-lite"/>
    </source>
</evidence>
<evidence type="ECO:0000256" key="9">
    <source>
        <dbReference type="RuleBase" id="RU361157"/>
    </source>
</evidence>
<feature type="transmembrane region" description="Helical" evidence="9">
    <location>
        <begin position="97"/>
        <end position="121"/>
    </location>
</feature>
<dbReference type="GO" id="GO:0005886">
    <property type="term" value="C:plasma membrane"/>
    <property type="evidence" value="ECO:0007669"/>
    <property type="project" value="UniProtKB-SubCell"/>
</dbReference>
<dbReference type="AlphaFoldDB" id="A0A2S9QIQ2"/>
<evidence type="ECO:0000256" key="6">
    <source>
        <dbReference type="ARBA" id="ARBA00022692"/>
    </source>
</evidence>
<gene>
    <name evidence="12" type="ORF">C5L14_01225</name>
</gene>
<evidence type="ECO:0000256" key="7">
    <source>
        <dbReference type="ARBA" id="ARBA00022989"/>
    </source>
</evidence>
<feature type="transmembrane region" description="Helical" evidence="9">
    <location>
        <begin position="240"/>
        <end position="260"/>
    </location>
</feature>
<accession>A0A2S9QIQ2</accession>
<evidence type="ECO:0000256" key="1">
    <source>
        <dbReference type="ARBA" id="ARBA00004429"/>
    </source>
</evidence>
<feature type="transmembrane region" description="Helical" evidence="9">
    <location>
        <begin position="133"/>
        <end position="159"/>
    </location>
</feature>
<evidence type="ECO:0000256" key="2">
    <source>
        <dbReference type="ARBA" id="ARBA00007783"/>
    </source>
</evidence>
<evidence type="ECO:0000313" key="13">
    <source>
        <dbReference type="Proteomes" id="UP000237682"/>
    </source>
</evidence>
<dbReference type="Pfam" id="PF01061">
    <property type="entry name" value="ABC2_membrane"/>
    <property type="match status" value="1"/>
</dbReference>
<keyword evidence="6 9" id="KW-0812">Transmembrane</keyword>
<dbReference type="InterPro" id="IPR013525">
    <property type="entry name" value="ABC2_TM"/>
</dbReference>
<keyword evidence="8 9" id="KW-0472">Membrane</keyword>
<dbReference type="OrthoDB" id="9786910at2"/>
<organism evidence="12 13">
    <name type="scientific">Labrys okinawensis</name>
    <dbReference type="NCBI Taxonomy" id="346911"/>
    <lineage>
        <taxon>Bacteria</taxon>
        <taxon>Pseudomonadati</taxon>
        <taxon>Pseudomonadota</taxon>
        <taxon>Alphaproteobacteria</taxon>
        <taxon>Hyphomicrobiales</taxon>
        <taxon>Xanthobacteraceae</taxon>
        <taxon>Labrys</taxon>
    </lineage>
</organism>
<sequence length="325" mass="35818">MPSPKRSSPASIEAGPRRSAPAALPSPISPHRSTILFRADSDPVGADRPRPEPPPAVTIIGPDRLWGFADLYEIWRYRDLAWVLTERDIKVRYKQTVLGFAWAIIQPVLLMLIFSVLFGHLANIPTDGSPYPIFVYAGLLPWVFFSNALAAAAGSLIGSVNLISKVYFPRLIIPLASTGAGLVDFLVTTAILLVMMLVYGVGWSINLLAAPLLMAGTILCALGVGIGLSALTATYRDFRFVVPFLLQFWMFATPVVYPASLVPEPWRWLLFLNPMAGLVEGFRSAFLGHPFDWLSISLSLLLSAGLFVLGVWYFERVERRFADIL</sequence>
<comment type="subcellular location">
    <subcellularLocation>
        <location evidence="1 9">Cell inner membrane</location>
        <topology evidence="1 9">Multi-pass membrane protein</topology>
    </subcellularLocation>
</comment>
<dbReference type="GO" id="GO:0140359">
    <property type="term" value="F:ABC-type transporter activity"/>
    <property type="evidence" value="ECO:0007669"/>
    <property type="project" value="InterPro"/>
</dbReference>
<keyword evidence="5" id="KW-0997">Cell inner membrane</keyword>
<feature type="compositionally biased region" description="Low complexity" evidence="10">
    <location>
        <begin position="17"/>
        <end position="30"/>
    </location>
</feature>
<evidence type="ECO:0000313" key="12">
    <source>
        <dbReference type="EMBL" id="PRH89246.1"/>
    </source>
</evidence>
<proteinExistence type="inferred from homology"/>
<protein>
    <recommendedName>
        <fullName evidence="9">Transport permease protein</fullName>
    </recommendedName>
</protein>
<reference evidence="12 13" key="1">
    <citation type="submission" date="2018-02" db="EMBL/GenBank/DDBJ databases">
        <title>Whole genome sequencing of endophytic bacterium.</title>
        <authorList>
            <person name="Eedara R."/>
            <person name="Podile A.R."/>
        </authorList>
    </citation>
    <scope>NUCLEOTIDE SEQUENCE [LARGE SCALE GENOMIC DNA]</scope>
    <source>
        <strain evidence="12 13">RP1T</strain>
    </source>
</reference>
<dbReference type="PANTHER" id="PTHR30413:SF8">
    <property type="entry name" value="TRANSPORT PERMEASE PROTEIN"/>
    <property type="match status" value="1"/>
</dbReference>
<feature type="transmembrane region" description="Helical" evidence="9">
    <location>
        <begin position="171"/>
        <end position="199"/>
    </location>
</feature>
<dbReference type="EMBL" id="PUEJ01000001">
    <property type="protein sequence ID" value="PRH89246.1"/>
    <property type="molecule type" value="Genomic_DNA"/>
</dbReference>
<keyword evidence="13" id="KW-1185">Reference proteome</keyword>
<feature type="domain" description="ABC transmembrane type-2" evidence="11">
    <location>
        <begin position="98"/>
        <end position="317"/>
    </location>
</feature>
<keyword evidence="4 9" id="KW-1003">Cell membrane</keyword>
<dbReference type="PROSITE" id="PS51012">
    <property type="entry name" value="ABC_TM2"/>
    <property type="match status" value="1"/>
</dbReference>
<feature type="region of interest" description="Disordered" evidence="10">
    <location>
        <begin position="1"/>
        <end position="34"/>
    </location>
</feature>
<dbReference type="PANTHER" id="PTHR30413">
    <property type="entry name" value="INNER MEMBRANE TRANSPORT PERMEASE"/>
    <property type="match status" value="1"/>
</dbReference>
<dbReference type="Proteomes" id="UP000237682">
    <property type="component" value="Unassembled WGS sequence"/>
</dbReference>
<evidence type="ECO:0000256" key="3">
    <source>
        <dbReference type="ARBA" id="ARBA00022448"/>
    </source>
</evidence>
<evidence type="ECO:0000256" key="5">
    <source>
        <dbReference type="ARBA" id="ARBA00022519"/>
    </source>
</evidence>
<dbReference type="InterPro" id="IPR047817">
    <property type="entry name" value="ABC2_TM_bact-type"/>
</dbReference>
<name>A0A2S9QIQ2_9HYPH</name>
<comment type="caution">
    <text evidence="12">The sequence shown here is derived from an EMBL/GenBank/DDBJ whole genome shotgun (WGS) entry which is preliminary data.</text>
</comment>
<keyword evidence="3 9" id="KW-0813">Transport</keyword>
<feature type="compositionally biased region" description="Polar residues" evidence="10">
    <location>
        <begin position="1"/>
        <end position="10"/>
    </location>
</feature>
<evidence type="ECO:0000256" key="8">
    <source>
        <dbReference type="ARBA" id="ARBA00023136"/>
    </source>
</evidence>
<feature type="transmembrane region" description="Helical" evidence="9">
    <location>
        <begin position="205"/>
        <end position="228"/>
    </location>
</feature>
<dbReference type="GO" id="GO:0015920">
    <property type="term" value="P:lipopolysaccharide transport"/>
    <property type="evidence" value="ECO:0007669"/>
    <property type="project" value="TreeGrafter"/>
</dbReference>
<evidence type="ECO:0000256" key="4">
    <source>
        <dbReference type="ARBA" id="ARBA00022475"/>
    </source>
</evidence>
<feature type="transmembrane region" description="Helical" evidence="9">
    <location>
        <begin position="293"/>
        <end position="314"/>
    </location>
</feature>
<comment type="similarity">
    <text evidence="2 9">Belongs to the ABC-2 integral membrane protein family.</text>
</comment>
<evidence type="ECO:0000259" key="11">
    <source>
        <dbReference type="PROSITE" id="PS51012"/>
    </source>
</evidence>